<dbReference type="Proteomes" id="UP000314294">
    <property type="component" value="Unassembled WGS sequence"/>
</dbReference>
<accession>A0A4Z2IBY9</accession>
<evidence type="ECO:0000313" key="2">
    <source>
        <dbReference type="Proteomes" id="UP000314294"/>
    </source>
</evidence>
<dbReference type="EMBL" id="SRLO01000102">
    <property type="protein sequence ID" value="TNN75559.1"/>
    <property type="molecule type" value="Genomic_DNA"/>
</dbReference>
<sequence length="164" mass="18256">MTMILIMRALVRAADNQEKCCQGYICGNVGGAIKCGHSSPGGERTQLERLERHLRQCHCEQVTETEADKQRDTEPESSVYYYTQAAGVRAFVSNDKTRRGEDTILVILHYGGGVTLLEDPLYREVRGNVEAVSCTTSHPHVSTKKKEEEVVVGYLCLTVLQLPL</sequence>
<evidence type="ECO:0000313" key="1">
    <source>
        <dbReference type="EMBL" id="TNN75559.1"/>
    </source>
</evidence>
<keyword evidence="2" id="KW-1185">Reference proteome</keyword>
<dbReference type="AlphaFoldDB" id="A0A4Z2IBY9"/>
<proteinExistence type="predicted"/>
<reference evidence="1 2" key="1">
    <citation type="submission" date="2019-03" db="EMBL/GenBank/DDBJ databases">
        <title>First draft genome of Liparis tanakae, snailfish: a comprehensive survey of snailfish specific genes.</title>
        <authorList>
            <person name="Kim W."/>
            <person name="Song I."/>
            <person name="Jeong J.-H."/>
            <person name="Kim D."/>
            <person name="Kim S."/>
            <person name="Ryu S."/>
            <person name="Song J.Y."/>
            <person name="Lee S.K."/>
        </authorList>
    </citation>
    <scope>NUCLEOTIDE SEQUENCE [LARGE SCALE GENOMIC DNA]</scope>
    <source>
        <tissue evidence="1">Muscle</tissue>
    </source>
</reference>
<name>A0A4Z2IBY9_9TELE</name>
<comment type="caution">
    <text evidence="1">The sequence shown here is derived from an EMBL/GenBank/DDBJ whole genome shotgun (WGS) entry which is preliminary data.</text>
</comment>
<protein>
    <submittedName>
        <fullName evidence="1">Uncharacterized protein</fullName>
    </submittedName>
</protein>
<organism evidence="1 2">
    <name type="scientific">Liparis tanakae</name>
    <name type="common">Tanaka's snailfish</name>
    <dbReference type="NCBI Taxonomy" id="230148"/>
    <lineage>
        <taxon>Eukaryota</taxon>
        <taxon>Metazoa</taxon>
        <taxon>Chordata</taxon>
        <taxon>Craniata</taxon>
        <taxon>Vertebrata</taxon>
        <taxon>Euteleostomi</taxon>
        <taxon>Actinopterygii</taxon>
        <taxon>Neopterygii</taxon>
        <taxon>Teleostei</taxon>
        <taxon>Neoteleostei</taxon>
        <taxon>Acanthomorphata</taxon>
        <taxon>Eupercaria</taxon>
        <taxon>Perciformes</taxon>
        <taxon>Cottioidei</taxon>
        <taxon>Cottales</taxon>
        <taxon>Liparidae</taxon>
        <taxon>Liparis</taxon>
    </lineage>
</organism>
<gene>
    <name evidence="1" type="ORF">EYF80_014205</name>
</gene>